<organism evidence="2 3">
    <name type="scientific">Monoraphidium neglectum</name>
    <dbReference type="NCBI Taxonomy" id="145388"/>
    <lineage>
        <taxon>Eukaryota</taxon>
        <taxon>Viridiplantae</taxon>
        <taxon>Chlorophyta</taxon>
        <taxon>core chlorophytes</taxon>
        <taxon>Chlorophyceae</taxon>
        <taxon>CS clade</taxon>
        <taxon>Sphaeropleales</taxon>
        <taxon>Selenastraceae</taxon>
        <taxon>Monoraphidium</taxon>
    </lineage>
</organism>
<feature type="non-terminal residue" evidence="2">
    <location>
        <position position="460"/>
    </location>
</feature>
<accession>A0A0D2MF88</accession>
<feature type="coiled-coil region" evidence="1">
    <location>
        <begin position="103"/>
        <end position="200"/>
    </location>
</feature>
<dbReference type="RefSeq" id="XP_013900829.1">
    <property type="nucleotide sequence ID" value="XM_014045375.1"/>
</dbReference>
<proteinExistence type="predicted"/>
<dbReference type="KEGG" id="mng:MNEG_6148"/>
<name>A0A0D2MF88_9CHLO</name>
<keyword evidence="3" id="KW-1185">Reference proteome</keyword>
<dbReference type="PANTHER" id="PTHR38010">
    <property type="entry name" value="SLR0848 PROTEIN"/>
    <property type="match status" value="1"/>
</dbReference>
<gene>
    <name evidence="2" type="ORF">MNEG_6148</name>
</gene>
<dbReference type="AlphaFoldDB" id="A0A0D2MF88"/>
<sequence>MDAPTPRQLLMRTLPEMFPGDDSIELCGEAAVAIGQMPVDWSAGLLDLPIGHRRTAIKAVVQATATASLTRLEEVFTASLTRQEEVLRASATQQVEVLKASATQQAEALKASATQQAEALKASATQQEEALKASAMQQADALKASATQQEEALKASTTRVEEALKASAMQQAEALKASAAQQAEALKASATQQEEALKASATRVEEALKASATQQEEALKASAALVEEQLSALMTDCRFSMSRASTSRVRTVCERLRYGISVNVTLLQPSWEEQGEVAAVVWRTTRETDPAMLTACRQWLQDHMAPPGVTVYCVTSQQWLHADYPHVNVGLVGGTDYVFMADCVWRGPVDREPSVPELEGNLRGVLGAYELKSQAYLQGQGALKAWAQAATECIGLHKTTGRRLAVAFGDCNQHAVVSWVAEDAGLTLQVASPAAAEDGRPAVAFMRRQLQEELQHVPGE</sequence>
<dbReference type="Proteomes" id="UP000054498">
    <property type="component" value="Unassembled WGS sequence"/>
</dbReference>
<keyword evidence="1" id="KW-0175">Coiled coil</keyword>
<reference evidence="2 3" key="1">
    <citation type="journal article" date="2013" name="BMC Genomics">
        <title>Reconstruction of the lipid metabolism for the microalga Monoraphidium neglectum from its genome sequence reveals characteristics suitable for biofuel production.</title>
        <authorList>
            <person name="Bogen C."/>
            <person name="Al-Dilaimi A."/>
            <person name="Albersmeier A."/>
            <person name="Wichmann J."/>
            <person name="Grundmann M."/>
            <person name="Rupp O."/>
            <person name="Lauersen K.J."/>
            <person name="Blifernez-Klassen O."/>
            <person name="Kalinowski J."/>
            <person name="Goesmann A."/>
            <person name="Mussgnug J.H."/>
            <person name="Kruse O."/>
        </authorList>
    </citation>
    <scope>NUCLEOTIDE SEQUENCE [LARGE SCALE GENOMIC DNA]</scope>
    <source>
        <strain evidence="2 3">SAG 48.87</strain>
    </source>
</reference>
<dbReference type="EMBL" id="KK101193">
    <property type="protein sequence ID" value="KIZ01810.1"/>
    <property type="molecule type" value="Genomic_DNA"/>
</dbReference>
<evidence type="ECO:0000313" key="3">
    <source>
        <dbReference type="Proteomes" id="UP000054498"/>
    </source>
</evidence>
<dbReference type="Gene3D" id="1.20.5.1230">
    <property type="entry name" value="Apolipoprotein A-I"/>
    <property type="match status" value="1"/>
</dbReference>
<evidence type="ECO:0000256" key="1">
    <source>
        <dbReference type="SAM" id="Coils"/>
    </source>
</evidence>
<evidence type="ECO:0000313" key="2">
    <source>
        <dbReference type="EMBL" id="KIZ01810.1"/>
    </source>
</evidence>
<protein>
    <submittedName>
        <fullName evidence="2">Uncharacterized protein</fullName>
    </submittedName>
</protein>
<dbReference type="SUPFAM" id="SSF58113">
    <property type="entry name" value="Apolipoprotein A-I"/>
    <property type="match status" value="1"/>
</dbReference>
<dbReference type="PANTHER" id="PTHR38010:SF1">
    <property type="entry name" value="SLR0848 PROTEIN"/>
    <property type="match status" value="1"/>
</dbReference>
<dbReference type="GeneID" id="25739024"/>